<organism evidence="2 3">
    <name type="scientific">Oryzias melastigma</name>
    <name type="common">Marine medaka</name>
    <dbReference type="NCBI Taxonomy" id="30732"/>
    <lineage>
        <taxon>Eukaryota</taxon>
        <taxon>Metazoa</taxon>
        <taxon>Chordata</taxon>
        <taxon>Craniata</taxon>
        <taxon>Vertebrata</taxon>
        <taxon>Euteleostomi</taxon>
        <taxon>Actinopterygii</taxon>
        <taxon>Neopterygii</taxon>
        <taxon>Teleostei</taxon>
        <taxon>Neoteleostei</taxon>
        <taxon>Acanthomorphata</taxon>
        <taxon>Ovalentaria</taxon>
        <taxon>Atherinomorphae</taxon>
        <taxon>Beloniformes</taxon>
        <taxon>Adrianichthyidae</taxon>
        <taxon>Oryziinae</taxon>
        <taxon>Oryzias</taxon>
    </lineage>
</organism>
<feature type="compositionally biased region" description="Polar residues" evidence="1">
    <location>
        <begin position="236"/>
        <end position="251"/>
    </location>
</feature>
<feature type="compositionally biased region" description="Polar residues" evidence="1">
    <location>
        <begin position="174"/>
        <end position="183"/>
    </location>
</feature>
<dbReference type="Proteomes" id="UP000646548">
    <property type="component" value="Unassembled WGS sequence"/>
</dbReference>
<accession>A0A834CRK2</accession>
<comment type="caution">
    <text evidence="2">The sequence shown here is derived from an EMBL/GenBank/DDBJ whole genome shotgun (WGS) entry which is preliminary data.</text>
</comment>
<dbReference type="EMBL" id="WKFB01000215">
    <property type="protein sequence ID" value="KAF6731385.1"/>
    <property type="molecule type" value="Genomic_DNA"/>
</dbReference>
<feature type="compositionally biased region" description="Basic and acidic residues" evidence="1">
    <location>
        <begin position="48"/>
        <end position="67"/>
    </location>
</feature>
<proteinExistence type="predicted"/>
<evidence type="ECO:0000256" key="1">
    <source>
        <dbReference type="SAM" id="MobiDB-lite"/>
    </source>
</evidence>
<reference evidence="2" key="1">
    <citation type="journal article" name="BMC Genomics">
        <title>Long-read sequencing and de novo genome assembly of marine medaka (Oryzias melastigma).</title>
        <authorList>
            <person name="Liang P."/>
            <person name="Saqib H.S.A."/>
            <person name="Ni X."/>
            <person name="Shen Y."/>
        </authorList>
    </citation>
    <scope>NUCLEOTIDE SEQUENCE</scope>
    <source>
        <strain evidence="2">Bigg-433</strain>
    </source>
</reference>
<feature type="compositionally biased region" description="Basic and acidic residues" evidence="1">
    <location>
        <begin position="141"/>
        <end position="153"/>
    </location>
</feature>
<protein>
    <submittedName>
        <fullName evidence="2">Uncharacterized protein</fullName>
    </submittedName>
</protein>
<evidence type="ECO:0000313" key="3">
    <source>
        <dbReference type="Proteomes" id="UP000646548"/>
    </source>
</evidence>
<feature type="region of interest" description="Disordered" evidence="1">
    <location>
        <begin position="48"/>
        <end position="271"/>
    </location>
</feature>
<feature type="compositionally biased region" description="Polar residues" evidence="1">
    <location>
        <begin position="155"/>
        <end position="167"/>
    </location>
</feature>
<name>A0A834CRK2_ORYME</name>
<sequence>MAKSYSRVGETLECHALVKGLRSYEAMSPPTSPLPRPTPSLCSKWKKEREVDLREGATPGSKEETRTMKVSFRSGIGVKRGLVARRASSNGSGFPTMRSKTDPSSEASVPSNTPTSTRLSIQRSTSVRSPPAARPTLLQAEVRRSSSTRERAGNEPQTPGRTPLNQKASDRAVSDQQAPSSQPAFVRGAPMRVSKRLAPKTETRIPSQPRTVNSPSSASAKTIRTTVISAARNKTAKSTSVSPAGSKNPTATRIPGPKMSRAAAAAQPLWR</sequence>
<feature type="compositionally biased region" description="Polar residues" evidence="1">
    <location>
        <begin position="102"/>
        <end position="128"/>
    </location>
</feature>
<evidence type="ECO:0000313" key="2">
    <source>
        <dbReference type="EMBL" id="KAF6731385.1"/>
    </source>
</evidence>
<dbReference type="AlphaFoldDB" id="A0A834CRK2"/>
<feature type="compositionally biased region" description="Polar residues" evidence="1">
    <location>
        <begin position="204"/>
        <end position="228"/>
    </location>
</feature>
<gene>
    <name evidence="2" type="ORF">FQA47_004752</name>
</gene>